<dbReference type="InterPro" id="IPR012965">
    <property type="entry name" value="Msb1/Mug8_dom"/>
</dbReference>
<dbReference type="GeneID" id="36289506"/>
<feature type="compositionally biased region" description="Low complexity" evidence="1">
    <location>
        <begin position="819"/>
        <end position="829"/>
    </location>
</feature>
<feature type="domain" description="Meiotically up-regulated protein Msb1/Mug8" evidence="2">
    <location>
        <begin position="46"/>
        <end position="518"/>
    </location>
</feature>
<dbReference type="Pfam" id="PF08101">
    <property type="entry name" value="Msb1-Mug8_dom"/>
    <property type="match status" value="1"/>
</dbReference>
<feature type="compositionally biased region" description="Polar residues" evidence="1">
    <location>
        <begin position="1079"/>
        <end position="1096"/>
    </location>
</feature>
<dbReference type="RefSeq" id="XP_024323548.1">
    <property type="nucleotide sequence ID" value="XM_024470047.1"/>
</dbReference>
<organism evidence="3">
    <name type="scientific">Pseudogymnoascus destructans</name>
    <dbReference type="NCBI Taxonomy" id="655981"/>
    <lineage>
        <taxon>Eukaryota</taxon>
        <taxon>Fungi</taxon>
        <taxon>Dikarya</taxon>
        <taxon>Ascomycota</taxon>
        <taxon>Pezizomycotina</taxon>
        <taxon>Leotiomycetes</taxon>
        <taxon>Thelebolales</taxon>
        <taxon>Thelebolaceae</taxon>
        <taxon>Pseudogymnoascus</taxon>
    </lineage>
</organism>
<feature type="compositionally biased region" description="Basic and acidic residues" evidence="1">
    <location>
        <begin position="1022"/>
        <end position="1036"/>
    </location>
</feature>
<dbReference type="OrthoDB" id="3362494at2759"/>
<feature type="compositionally biased region" description="Polar residues" evidence="1">
    <location>
        <begin position="750"/>
        <end position="782"/>
    </location>
</feature>
<proteinExistence type="predicted"/>
<feature type="region of interest" description="Disordered" evidence="1">
    <location>
        <begin position="984"/>
        <end position="1096"/>
    </location>
</feature>
<feature type="compositionally biased region" description="Low complexity" evidence="1">
    <location>
        <begin position="589"/>
        <end position="607"/>
    </location>
</feature>
<feature type="region of interest" description="Disordered" evidence="1">
    <location>
        <begin position="542"/>
        <end position="627"/>
    </location>
</feature>
<feature type="compositionally biased region" description="Polar residues" evidence="1">
    <location>
        <begin position="569"/>
        <end position="581"/>
    </location>
</feature>
<dbReference type="VEuPathDB" id="FungiDB:GMDG_05371"/>
<feature type="compositionally biased region" description="Basic and acidic residues" evidence="1">
    <location>
        <begin position="452"/>
        <end position="461"/>
    </location>
</feature>
<feature type="compositionally biased region" description="Polar residues" evidence="1">
    <location>
        <begin position="903"/>
        <end position="915"/>
    </location>
</feature>
<sequence>MVGFFSRLKGKDGPTALTKSKKGQQVASQVLPAKPKWSDAWTRTSVEAEEVQELLKGCTTELKSRALDVPFFLLPFRPTSDPSAARTFIRNYFDGKQTLQGNDLLQELRLTEPIVLCSVVKWCWSRLAGGVVTWDSYEMFRIGELDSEMARDSFTAFIPVGADSDARSKIIFDFFDLLAAVAAHGKKNGLGGRKLSRLAGWWAFDHGNKGEGFDGGYKGWSAAADATSHLFFAYLRSMSPESVKGVNGISTLPISLQKLVHETEYPPMTPTLMLYSTPKVAMIVESVSPTPFALLRRANNFVYRDEDHALQEFSNYDDPVKALSDECRRVLRSISSSNQTQVSNSKNSAGLKDASWSRFEDIGFSGAFDEAEEDQEDQFSAKRRENAQSLRSAPHSKTMDKGRPTTPSWADFLSSGFVDEKMNNPTPLLLPPDKILPPIETSRGRSSQSHRPRLESDRTLEPGELASITKFDLDDSFWWVWISSLAGEETAERKAAFGRCALVETVIPHGKWLVIEEQVKGAAPAPEAGAYMAEKKSRFGWTKRGKGVSRSKSITTKTEDKTTLHSPFGTAQSTGSRTNIGPDQYARIQATAVQLQQKQRQQAAEQETQARRGRGESGSGGHTKTNSVLTMQPVIMTELSPAMKWARKYDKDAVREAYLTNDSTGKGAQTYGNGHLRPANGAAAERDLPAIPPTAAEDIIAPAALPPTPPKGNAAMSNLAAEKAAEVGLPVDAHPAQRPRPTTPPLKRNPASQSHLITPPKKTQQQSLAQFLETTETGNGTAAKNPESPDHNKLKKAGGGGFKKMFGRNKNRDSFQSKPPSAAPANAAAVEKAQGQLQSGGATLGRRFSGFRKKSQQDVSSFGKPAASLTASQAPASIAESEDRTPTQPPEIGAAQHAFGQERSYNPSVQESLSRVDTADAHEARQAFSSFDQGPLEDVPAFAPEASLEASPRRSLDNAAAAAPTGKSPAVLAAIEKLEKKNQAAVLTKAPKTPAGVGKVEVGEEEKTVSPVGDRWAQIRKNAAERAAARHSEDQKSAGTDGDGGETSGEETIESRVARIKARVAELTGNMENGAPTVDSRQPCSSIKGPSSASLS</sequence>
<dbReference type="PANTHER" id="PTHR28093">
    <property type="entry name" value="MORPHOGENESIS-RELATED PROTEIN MSB1"/>
    <property type="match status" value="1"/>
</dbReference>
<name>A0A177AAQ6_9PEZI</name>
<dbReference type="eggNOG" id="ENOG502RBV5">
    <property type="taxonomic scope" value="Eukaryota"/>
</dbReference>
<evidence type="ECO:0000313" key="3">
    <source>
        <dbReference type="EMBL" id="OAF58263.1"/>
    </source>
</evidence>
<gene>
    <name evidence="3" type="ORF">VC83_06446</name>
</gene>
<reference evidence="3" key="1">
    <citation type="submission" date="2016-03" db="EMBL/GenBank/DDBJ databases">
        <title>Updated assembly of Pseudogymnoascus destructans, the fungus causing white-nose syndrome of bats.</title>
        <authorList>
            <person name="Palmer J.M."/>
            <person name="Drees K.P."/>
            <person name="Foster J.T."/>
            <person name="Lindner D.L."/>
        </authorList>
    </citation>
    <scope>NUCLEOTIDE SEQUENCE [LARGE SCALE GENOMIC DNA]</scope>
    <source>
        <strain evidence="3">20631-21</strain>
    </source>
</reference>
<dbReference type="InterPro" id="IPR037508">
    <property type="entry name" value="Msb1/Mug8"/>
</dbReference>
<dbReference type="CDD" id="cd04401">
    <property type="entry name" value="RhoGAP_fMSB1"/>
    <property type="match status" value="1"/>
</dbReference>
<evidence type="ECO:0000259" key="2">
    <source>
        <dbReference type="Pfam" id="PF08101"/>
    </source>
</evidence>
<feature type="compositionally biased region" description="Low complexity" evidence="1">
    <location>
        <begin position="425"/>
        <end position="438"/>
    </location>
</feature>
<dbReference type="PANTHER" id="PTHR28093:SF1">
    <property type="entry name" value="MORPHOGENESIS-RELATED PROTEIN MSB1"/>
    <property type="match status" value="1"/>
</dbReference>
<dbReference type="Proteomes" id="UP000077154">
    <property type="component" value="Unassembled WGS sequence"/>
</dbReference>
<dbReference type="EMBL" id="KV441397">
    <property type="protein sequence ID" value="OAF58263.1"/>
    <property type="molecule type" value="Genomic_DNA"/>
</dbReference>
<protein>
    <recommendedName>
        <fullName evidence="2">Meiotically up-regulated protein Msb1/Mug8 domain-containing protein</fullName>
    </recommendedName>
</protein>
<feature type="region of interest" description="Disordered" evidence="1">
    <location>
        <begin position="423"/>
        <end position="461"/>
    </location>
</feature>
<feature type="region of interest" description="Disordered" evidence="1">
    <location>
        <begin position="729"/>
        <end position="967"/>
    </location>
</feature>
<accession>A0A177AAQ6</accession>
<dbReference type="AlphaFoldDB" id="A0A177AAQ6"/>
<feature type="region of interest" description="Disordered" evidence="1">
    <location>
        <begin position="370"/>
        <end position="407"/>
    </location>
</feature>
<evidence type="ECO:0000256" key="1">
    <source>
        <dbReference type="SAM" id="MobiDB-lite"/>
    </source>
</evidence>